<protein>
    <submittedName>
        <fullName evidence="2">DUF4892 domain-containing protein</fullName>
    </submittedName>
</protein>
<dbReference type="AlphaFoldDB" id="A0A1A9KF99"/>
<sequence length="270" mass="28819">MPRLSLLPLVGSLLAASVFAADVPDSHDLDALPRFPRAEIVDFTSAPATERVYPLGPISRISGRLRMEGEARALGQLTALTYRLPDEDSSASAFAAARKDLLKADATPLFWCEGRDCGSSSLLANAVFGKSSLYGPDDQQAYLLVRLAAPQQDSLLAVYAITRGNRRAYLHAEQLDAGSALGELLPSAATLMRLLKANGELTLSHVPAEPGGAWLDLLVRTLRQDTGVRVELAGAHAADWRSALAGQGVRDARLELGSGEGDGLHLTWLR</sequence>
<keyword evidence="1" id="KW-0732">Signal</keyword>
<dbReference type="Proteomes" id="UP000077748">
    <property type="component" value="Chromosome"/>
</dbReference>
<feature type="chain" id="PRO_5008391708" evidence="1">
    <location>
        <begin position="21"/>
        <end position="270"/>
    </location>
</feature>
<accession>A0A1A9KF99</accession>
<name>A0A1A9KF99_9PSED</name>
<organism evidence="2 3">
    <name type="scientific">Pseudomonas citronellolis</name>
    <dbReference type="NCBI Taxonomy" id="53408"/>
    <lineage>
        <taxon>Bacteria</taxon>
        <taxon>Pseudomonadati</taxon>
        <taxon>Pseudomonadota</taxon>
        <taxon>Gammaproteobacteria</taxon>
        <taxon>Pseudomonadales</taxon>
        <taxon>Pseudomonadaceae</taxon>
        <taxon>Pseudomonas</taxon>
    </lineage>
</organism>
<reference evidence="2 3" key="1">
    <citation type="submission" date="2016-05" db="EMBL/GenBank/DDBJ databases">
        <title>Genome Sequence of Pseudomonas citronellolis Strain SJTE-3, an Estrogens and Persistent Organic Pollutants degradation strain.</title>
        <authorList>
            <person name="Liang R."/>
        </authorList>
    </citation>
    <scope>NUCLEOTIDE SEQUENCE [LARGE SCALE GENOMIC DNA]</scope>
    <source>
        <strain evidence="2 3">SJTE-3</strain>
    </source>
</reference>
<dbReference type="Pfam" id="PF16234">
    <property type="entry name" value="DUF4892"/>
    <property type="match status" value="1"/>
</dbReference>
<evidence type="ECO:0000256" key="1">
    <source>
        <dbReference type="SAM" id="SignalP"/>
    </source>
</evidence>
<feature type="signal peptide" evidence="1">
    <location>
        <begin position="1"/>
        <end position="20"/>
    </location>
</feature>
<gene>
    <name evidence="2" type="ORF">A9C11_20320</name>
</gene>
<dbReference type="RefSeq" id="WP_009618558.1">
    <property type="nucleotide sequence ID" value="NZ_CP015878.1"/>
</dbReference>
<proteinExistence type="predicted"/>
<evidence type="ECO:0000313" key="3">
    <source>
        <dbReference type="Proteomes" id="UP000077748"/>
    </source>
</evidence>
<evidence type="ECO:0000313" key="2">
    <source>
        <dbReference type="EMBL" id="ANI16184.1"/>
    </source>
</evidence>
<dbReference type="InterPro" id="IPR032608">
    <property type="entry name" value="DUF4892"/>
</dbReference>
<dbReference type="EMBL" id="CP015878">
    <property type="protein sequence ID" value="ANI16184.1"/>
    <property type="molecule type" value="Genomic_DNA"/>
</dbReference>